<accession>Q5DZT4</accession>
<evidence type="ECO:0000313" key="1">
    <source>
        <dbReference type="EMBL" id="AAW87712.1"/>
    </source>
</evidence>
<proteinExistence type="predicted"/>
<dbReference type="GeneID" id="54165964"/>
<dbReference type="HOGENOM" id="CLU_2025772_0_0_6"/>
<dbReference type="RefSeq" id="WP_011263480.1">
    <property type="nucleotide sequence ID" value="NC_006841.2"/>
</dbReference>
<protein>
    <submittedName>
        <fullName evidence="1">Uncharacterized protein</fullName>
    </submittedName>
</protein>
<dbReference type="EnsemblBacteria" id="AAW87712">
    <property type="protein sequence ID" value="AAW87712"/>
    <property type="gene ID" value="VF_A0642"/>
</dbReference>
<sequence>MSDIHDHFFNPEVNRYVFSEEQIDAITDNSHIIYREMITSELRKCSHDTLNELAIDIDNASNGVSPLPKNITFESVAEQMCSIHNIPFSELNDITEKYEIASPATRDYFDGKFLFDNGYENI</sequence>
<evidence type="ECO:0000313" key="2">
    <source>
        <dbReference type="Proteomes" id="UP000000537"/>
    </source>
</evidence>
<name>Q5DZT4_ALIF1</name>
<dbReference type="EMBL" id="CP000021">
    <property type="protein sequence ID" value="AAW87712.1"/>
    <property type="molecule type" value="Genomic_DNA"/>
</dbReference>
<organism evidence="1 2">
    <name type="scientific">Aliivibrio fischeri (strain ATCC 700601 / ES114)</name>
    <name type="common">Vibrio fischeri</name>
    <dbReference type="NCBI Taxonomy" id="312309"/>
    <lineage>
        <taxon>Bacteria</taxon>
        <taxon>Pseudomonadati</taxon>
        <taxon>Pseudomonadota</taxon>
        <taxon>Gammaproteobacteria</taxon>
        <taxon>Vibrionales</taxon>
        <taxon>Vibrionaceae</taxon>
        <taxon>Aliivibrio</taxon>
    </lineage>
</organism>
<reference evidence="1 2" key="2">
    <citation type="journal article" date="2008" name="BMC Genomics">
        <title>Comparative genomics-based investigation of resequencing targets in Vibrio fischeri: focus on point miscalls and artefactual expansions.</title>
        <authorList>
            <person name="Mandel M.J."/>
            <person name="Stabb E.V."/>
            <person name="Ruby E.G."/>
        </authorList>
    </citation>
    <scope>NUCLEOTIDE SEQUENCE [LARGE SCALE GENOMIC DNA]</scope>
    <source>
        <strain evidence="2">ATCC 700601 / ES114</strain>
    </source>
</reference>
<dbReference type="KEGG" id="vfi:VF_A0642"/>
<dbReference type="Proteomes" id="UP000000537">
    <property type="component" value="Chromosome II"/>
</dbReference>
<dbReference type="AlphaFoldDB" id="Q5DZT4"/>
<dbReference type="PATRIC" id="fig|312309.11.peg.3245"/>
<gene>
    <name evidence="1" type="ordered locus">VF_A0642</name>
</gene>
<keyword evidence="2" id="KW-1185">Reference proteome</keyword>
<reference evidence="1 2" key="1">
    <citation type="journal article" date="2005" name="Proc. Natl. Acad. Sci. U.S.A.">
        <title>Complete genome sequence of Vibrio fischeri: a symbiotic bacterium with pathogenic congeners.</title>
        <authorList>
            <person name="Ruby E.G."/>
            <person name="Urbanowski M."/>
            <person name="Campbell J."/>
            <person name="Dunn A."/>
            <person name="Faini M."/>
            <person name="Gunsalus R."/>
            <person name="Lostroh P."/>
            <person name="Lupp C."/>
            <person name="McCann J."/>
            <person name="Millikan D."/>
            <person name="Schaefer A."/>
            <person name="Stabb E."/>
            <person name="Stevens A."/>
            <person name="Visick K."/>
            <person name="Whistler C."/>
            <person name="Greenberg E.P."/>
        </authorList>
    </citation>
    <scope>NUCLEOTIDE SEQUENCE [LARGE SCALE GENOMIC DNA]</scope>
    <source>
        <strain evidence="2">ATCC 700601 / ES114</strain>
    </source>
</reference>